<evidence type="ECO:0000313" key="7">
    <source>
        <dbReference type="EMBL" id="PWK06243.1"/>
    </source>
</evidence>
<protein>
    <submittedName>
        <fullName evidence="7">Matrixin</fullName>
    </submittedName>
</protein>
<dbReference type="InterPro" id="IPR024079">
    <property type="entry name" value="MetalloPept_cat_dom_sf"/>
</dbReference>
<keyword evidence="3" id="KW-0378">Hydrolase</keyword>
<evidence type="ECO:0000313" key="8">
    <source>
        <dbReference type="Proteomes" id="UP000245634"/>
    </source>
</evidence>
<evidence type="ECO:0000256" key="2">
    <source>
        <dbReference type="ARBA" id="ARBA00022723"/>
    </source>
</evidence>
<evidence type="ECO:0000256" key="5">
    <source>
        <dbReference type="SAM" id="SignalP"/>
    </source>
</evidence>
<gene>
    <name evidence="7" type="ORF">C7459_1205</name>
</gene>
<evidence type="ECO:0000256" key="3">
    <source>
        <dbReference type="ARBA" id="ARBA00022801"/>
    </source>
</evidence>
<evidence type="ECO:0000256" key="1">
    <source>
        <dbReference type="ARBA" id="ARBA00022670"/>
    </source>
</evidence>
<keyword evidence="2" id="KW-0479">Metal-binding</keyword>
<evidence type="ECO:0000256" key="4">
    <source>
        <dbReference type="ARBA" id="ARBA00022833"/>
    </source>
</evidence>
<dbReference type="GO" id="GO:0006508">
    <property type="term" value="P:proteolysis"/>
    <property type="evidence" value="ECO:0007669"/>
    <property type="project" value="UniProtKB-KW"/>
</dbReference>
<dbReference type="GO" id="GO:0031012">
    <property type="term" value="C:extracellular matrix"/>
    <property type="evidence" value="ECO:0007669"/>
    <property type="project" value="InterPro"/>
</dbReference>
<dbReference type="InterPro" id="IPR021190">
    <property type="entry name" value="Pept_M10A"/>
</dbReference>
<accession>A0A316D525</accession>
<feature type="signal peptide" evidence="5">
    <location>
        <begin position="1"/>
        <end position="26"/>
    </location>
</feature>
<organism evidence="7 8">
    <name type="scientific">Tumebacillus permanentifrigoris</name>
    <dbReference type="NCBI Taxonomy" id="378543"/>
    <lineage>
        <taxon>Bacteria</taxon>
        <taxon>Bacillati</taxon>
        <taxon>Bacillota</taxon>
        <taxon>Bacilli</taxon>
        <taxon>Bacillales</taxon>
        <taxon>Alicyclobacillaceae</taxon>
        <taxon>Tumebacillus</taxon>
    </lineage>
</organism>
<evidence type="ECO:0000259" key="6">
    <source>
        <dbReference type="SMART" id="SM00235"/>
    </source>
</evidence>
<dbReference type="GO" id="GO:0008270">
    <property type="term" value="F:zinc ion binding"/>
    <property type="evidence" value="ECO:0007669"/>
    <property type="project" value="InterPro"/>
</dbReference>
<feature type="domain" description="Peptidase metallopeptidase" evidence="6">
    <location>
        <begin position="30"/>
        <end position="205"/>
    </location>
</feature>
<dbReference type="GO" id="GO:0004222">
    <property type="term" value="F:metalloendopeptidase activity"/>
    <property type="evidence" value="ECO:0007669"/>
    <property type="project" value="InterPro"/>
</dbReference>
<keyword evidence="1" id="KW-0645">Protease</keyword>
<dbReference type="SMART" id="SM00235">
    <property type="entry name" value="ZnMc"/>
    <property type="match status" value="1"/>
</dbReference>
<sequence>MNKASKLFVFSLLGSIGLTITSQASAYVTFGYKYTNTPFQMSYFNDCSTYVYNGTSINFYSAVQSGVSSWNNTSNTKVLMNQTTTQAQSVMDFHNQDVGDPSVLGQTSFWNNATKVDPTTTNWYWTRVLMNQNADWAYFAQAALYKDMNAKARYTAAHEEGHALGLNHAPSSTALMYGTSAPYVYYNITTPQTDDVAGVQGIYGTLK</sequence>
<dbReference type="Proteomes" id="UP000245634">
    <property type="component" value="Unassembled WGS sequence"/>
</dbReference>
<dbReference type="Pfam" id="PF00413">
    <property type="entry name" value="Peptidase_M10"/>
    <property type="match status" value="1"/>
</dbReference>
<keyword evidence="4" id="KW-0862">Zinc</keyword>
<dbReference type="EMBL" id="QGGL01000020">
    <property type="protein sequence ID" value="PWK06243.1"/>
    <property type="molecule type" value="Genomic_DNA"/>
</dbReference>
<name>A0A316D525_9BACL</name>
<keyword evidence="5" id="KW-0732">Signal</keyword>
<dbReference type="SUPFAM" id="SSF55486">
    <property type="entry name" value="Metalloproteases ('zincins'), catalytic domain"/>
    <property type="match status" value="1"/>
</dbReference>
<comment type="caution">
    <text evidence="7">The sequence shown here is derived from an EMBL/GenBank/DDBJ whole genome shotgun (WGS) entry which is preliminary data.</text>
</comment>
<reference evidence="7 8" key="1">
    <citation type="submission" date="2018-05" db="EMBL/GenBank/DDBJ databases">
        <title>Genomic Encyclopedia of Type Strains, Phase IV (KMG-IV): sequencing the most valuable type-strain genomes for metagenomic binning, comparative biology and taxonomic classification.</title>
        <authorList>
            <person name="Goeker M."/>
        </authorList>
    </citation>
    <scope>NUCLEOTIDE SEQUENCE [LARGE SCALE GENOMIC DNA]</scope>
    <source>
        <strain evidence="7 8">DSM 18773</strain>
    </source>
</reference>
<dbReference type="AlphaFoldDB" id="A0A316D525"/>
<dbReference type="PRINTS" id="PR00138">
    <property type="entry name" value="MATRIXIN"/>
</dbReference>
<keyword evidence="8" id="KW-1185">Reference proteome</keyword>
<dbReference type="InterPro" id="IPR001818">
    <property type="entry name" value="Pept_M10_metallopeptidase"/>
</dbReference>
<dbReference type="Gene3D" id="3.40.390.10">
    <property type="entry name" value="Collagenase (Catalytic Domain)"/>
    <property type="match status" value="1"/>
</dbReference>
<dbReference type="RefSeq" id="WP_170119563.1">
    <property type="nucleotide sequence ID" value="NZ_QGGL01000020.1"/>
</dbReference>
<proteinExistence type="predicted"/>
<feature type="chain" id="PRO_5016366692" evidence="5">
    <location>
        <begin position="27"/>
        <end position="207"/>
    </location>
</feature>
<dbReference type="InterPro" id="IPR006026">
    <property type="entry name" value="Peptidase_Metallo"/>
</dbReference>